<evidence type="ECO:0000313" key="2">
    <source>
        <dbReference type="EMBL" id="WIX77339.1"/>
    </source>
</evidence>
<dbReference type="Pfam" id="PF07883">
    <property type="entry name" value="Cupin_2"/>
    <property type="match status" value="1"/>
</dbReference>
<gene>
    <name evidence="2" type="ORF">QRX50_39015</name>
</gene>
<proteinExistence type="predicted"/>
<dbReference type="InterPro" id="IPR013096">
    <property type="entry name" value="Cupin_2"/>
</dbReference>
<evidence type="ECO:0000313" key="3">
    <source>
        <dbReference type="Proteomes" id="UP001236014"/>
    </source>
</evidence>
<dbReference type="InterPro" id="IPR014710">
    <property type="entry name" value="RmlC-like_jellyroll"/>
</dbReference>
<accession>A0A9Y2ICE2</accession>
<evidence type="ECO:0000259" key="1">
    <source>
        <dbReference type="Pfam" id="PF07883"/>
    </source>
</evidence>
<sequence>MTFHAATDADVHSDHWEIHAAADELVCCLTGGFRLYLRDDDTPATLTPGTAAIVPCGRWHRLELDAPSDLLSVTVPRGTRIEPRAA</sequence>
<dbReference type="KEGG" id="acab:QRX50_39015"/>
<reference evidence="2 3" key="1">
    <citation type="submission" date="2023-06" db="EMBL/GenBank/DDBJ databases">
        <authorList>
            <person name="Oyuntsetseg B."/>
            <person name="Kim S.B."/>
        </authorList>
    </citation>
    <scope>NUCLEOTIDE SEQUENCE [LARGE SCALE GENOMIC DNA]</scope>
    <source>
        <strain evidence="2 3">2-15</strain>
    </source>
</reference>
<dbReference type="RefSeq" id="WP_285968080.1">
    <property type="nucleotide sequence ID" value="NZ_CP127294.1"/>
</dbReference>
<dbReference type="AlphaFoldDB" id="A0A9Y2ICE2"/>
<protein>
    <submittedName>
        <fullName evidence="2">Cupin domain-containing protein</fullName>
    </submittedName>
</protein>
<dbReference type="InterPro" id="IPR011051">
    <property type="entry name" value="RmlC_Cupin_sf"/>
</dbReference>
<dbReference type="Gene3D" id="2.60.120.10">
    <property type="entry name" value="Jelly Rolls"/>
    <property type="match status" value="1"/>
</dbReference>
<dbReference type="SUPFAM" id="SSF51182">
    <property type="entry name" value="RmlC-like cupins"/>
    <property type="match status" value="1"/>
</dbReference>
<feature type="domain" description="Cupin type-2" evidence="1">
    <location>
        <begin position="14"/>
        <end position="68"/>
    </location>
</feature>
<name>A0A9Y2ICE2_9PSEU</name>
<organism evidence="2 3">
    <name type="scientific">Amycolatopsis carbonis</name>
    <dbReference type="NCBI Taxonomy" id="715471"/>
    <lineage>
        <taxon>Bacteria</taxon>
        <taxon>Bacillati</taxon>
        <taxon>Actinomycetota</taxon>
        <taxon>Actinomycetes</taxon>
        <taxon>Pseudonocardiales</taxon>
        <taxon>Pseudonocardiaceae</taxon>
        <taxon>Amycolatopsis</taxon>
    </lineage>
</organism>
<keyword evidence="3" id="KW-1185">Reference proteome</keyword>
<dbReference type="EMBL" id="CP127294">
    <property type="protein sequence ID" value="WIX77339.1"/>
    <property type="molecule type" value="Genomic_DNA"/>
</dbReference>
<dbReference type="Proteomes" id="UP001236014">
    <property type="component" value="Chromosome"/>
</dbReference>